<protein>
    <submittedName>
        <fullName evidence="1">Uncharacterized protein</fullName>
    </submittedName>
</protein>
<sequence length="79" mass="9513">MVPVQRYIVCKDKHQKPIISEDKTSYVWAHDLSDELKKAPKFTFGWDYSKSERYIFFEINENKFAQNPVNHSCIWLIFI</sequence>
<name>A0A2X1QMS9_9GAMM</name>
<dbReference type="AlphaFoldDB" id="A0A2X1QMS9"/>
<dbReference type="Proteomes" id="UP000251942">
    <property type="component" value="Unassembled WGS sequence"/>
</dbReference>
<evidence type="ECO:0000313" key="2">
    <source>
        <dbReference type="Proteomes" id="UP000251942"/>
    </source>
</evidence>
<accession>A0A2X1QMS9</accession>
<evidence type="ECO:0000313" key="1">
    <source>
        <dbReference type="EMBL" id="SPX60115.1"/>
    </source>
</evidence>
<reference evidence="1 2" key="1">
    <citation type="submission" date="2018-06" db="EMBL/GenBank/DDBJ databases">
        <authorList>
            <consortium name="Pathogen Informatics"/>
            <person name="Doyle S."/>
        </authorList>
    </citation>
    <scope>NUCLEOTIDE SEQUENCE [LARGE SCALE GENOMIC DNA]</scope>
    <source>
        <strain evidence="1 2">NCTC12022</strain>
    </source>
</reference>
<dbReference type="EMBL" id="UASS01000006">
    <property type="protein sequence ID" value="SPX60115.1"/>
    <property type="molecule type" value="Genomic_DNA"/>
</dbReference>
<proteinExistence type="predicted"/>
<organism evidence="1 2">
    <name type="scientific">Legionella feeleii</name>
    <dbReference type="NCBI Taxonomy" id="453"/>
    <lineage>
        <taxon>Bacteria</taxon>
        <taxon>Pseudomonadati</taxon>
        <taxon>Pseudomonadota</taxon>
        <taxon>Gammaproteobacteria</taxon>
        <taxon>Legionellales</taxon>
        <taxon>Legionellaceae</taxon>
        <taxon>Legionella</taxon>
    </lineage>
</organism>
<gene>
    <name evidence="1" type="ORF">NCTC12022_00831</name>
</gene>